<dbReference type="InterPro" id="IPR041633">
    <property type="entry name" value="Polbeta"/>
</dbReference>
<dbReference type="EMBL" id="CP003273">
    <property type="protein sequence ID" value="AGL02592.1"/>
    <property type="molecule type" value="Genomic_DNA"/>
</dbReference>
<dbReference type="InterPro" id="IPR052930">
    <property type="entry name" value="TA_antitoxin_MntA"/>
</dbReference>
<dbReference type="SUPFAM" id="SSF81301">
    <property type="entry name" value="Nucleotidyltransferase"/>
    <property type="match status" value="1"/>
</dbReference>
<sequence>MKKKAAGVLLMNNLLRFIEICKQNGIILAYLFGSQARNGLDVINGKKIVIKDPLTDLDLGIILDDENRLKGSMYKLYSTLYNQLDELFLPLRLDLVFLQETHSVFQFEAIKGICLYAVSEDIQEKYEHNILARAADFRWVLEQYYKEKLEELG</sequence>
<proteinExistence type="predicted"/>
<feature type="domain" description="Polymerase beta nucleotidyltransferase" evidence="1">
    <location>
        <begin position="18"/>
        <end position="120"/>
    </location>
</feature>
<dbReference type="Proteomes" id="UP000013520">
    <property type="component" value="Chromosome"/>
</dbReference>
<dbReference type="PANTHER" id="PTHR43852:SF4">
    <property type="entry name" value="NUCLEOTIDYLTRANSFERASE"/>
    <property type="match status" value="1"/>
</dbReference>
<accession>R4KM18</accession>
<reference evidence="2 3" key="1">
    <citation type="submission" date="2012-01" db="EMBL/GenBank/DDBJ databases">
        <title>Complete sequence of Desulfotomaculum gibsoniae DSM 7213.</title>
        <authorList>
            <consortium name="US DOE Joint Genome Institute"/>
            <person name="Lucas S."/>
            <person name="Han J."/>
            <person name="Lapidus A."/>
            <person name="Cheng J.-F."/>
            <person name="Goodwin L."/>
            <person name="Pitluck S."/>
            <person name="Peters L."/>
            <person name="Ovchinnikova G."/>
            <person name="Teshima H."/>
            <person name="Detter J.C."/>
            <person name="Han C."/>
            <person name="Tapia R."/>
            <person name="Land M."/>
            <person name="Hauser L."/>
            <person name="Kyrpides N."/>
            <person name="Ivanova N."/>
            <person name="Pagani I."/>
            <person name="Parshina S."/>
            <person name="Plugge C."/>
            <person name="Muyzer G."/>
            <person name="Kuever J."/>
            <person name="Ivanova A."/>
            <person name="Nazina T."/>
            <person name="Klenk H.-P."/>
            <person name="Brambilla E."/>
            <person name="Spring S."/>
            <person name="Stams A.F."/>
            <person name="Woyke T."/>
        </authorList>
    </citation>
    <scope>NUCLEOTIDE SEQUENCE [LARGE SCALE GENOMIC DNA]</scope>
    <source>
        <strain evidence="2 3">DSM 7213</strain>
    </source>
</reference>
<evidence type="ECO:0000313" key="3">
    <source>
        <dbReference type="Proteomes" id="UP000013520"/>
    </source>
</evidence>
<dbReference type="STRING" id="767817.Desgi_3243"/>
<name>R4KM18_9FIRM</name>
<dbReference type="eggNOG" id="ENOG50308S5">
    <property type="taxonomic scope" value="Bacteria"/>
</dbReference>
<keyword evidence="3" id="KW-1185">Reference proteome</keyword>
<protein>
    <recommendedName>
        <fullName evidence="1">Polymerase beta nucleotidyltransferase domain-containing protein</fullName>
    </recommendedName>
</protein>
<dbReference type="PANTHER" id="PTHR43852">
    <property type="entry name" value="NUCLEOTIDYLTRANSFERASE"/>
    <property type="match status" value="1"/>
</dbReference>
<gene>
    <name evidence="2" type="ORF">Desgi_3243</name>
</gene>
<evidence type="ECO:0000313" key="2">
    <source>
        <dbReference type="EMBL" id="AGL02592.1"/>
    </source>
</evidence>
<dbReference type="HOGENOM" id="CLU_119046_0_0_9"/>
<dbReference type="InterPro" id="IPR043519">
    <property type="entry name" value="NT_sf"/>
</dbReference>
<dbReference type="Pfam" id="PF18765">
    <property type="entry name" value="Polbeta"/>
    <property type="match status" value="1"/>
</dbReference>
<dbReference type="Gene3D" id="3.30.460.10">
    <property type="entry name" value="Beta Polymerase, domain 2"/>
    <property type="match status" value="1"/>
</dbReference>
<organism evidence="2 3">
    <name type="scientific">Desulfoscipio gibsoniae DSM 7213</name>
    <dbReference type="NCBI Taxonomy" id="767817"/>
    <lineage>
        <taxon>Bacteria</taxon>
        <taxon>Bacillati</taxon>
        <taxon>Bacillota</taxon>
        <taxon>Clostridia</taxon>
        <taxon>Eubacteriales</taxon>
        <taxon>Desulfallaceae</taxon>
        <taxon>Desulfoscipio</taxon>
    </lineage>
</organism>
<dbReference type="AlphaFoldDB" id="R4KM18"/>
<dbReference type="CDD" id="cd05403">
    <property type="entry name" value="NT_KNTase_like"/>
    <property type="match status" value="1"/>
</dbReference>
<dbReference type="KEGG" id="dgi:Desgi_3243"/>
<evidence type="ECO:0000259" key="1">
    <source>
        <dbReference type="Pfam" id="PF18765"/>
    </source>
</evidence>